<proteinExistence type="predicted"/>
<sequence>MKLRSNRSINCENSRSDSSRDHGQAANENKSSVNSTQSPSVGVFLEPRKRGRKRKNNEISVTLETAVNSARKKRRPAKKTDIKEVPKKRVTVKKSGAVKGLNEKQLVRDRILRILTKAGWEFGYIRRKQSNHEDPVYTDLKGRTHWSITKAYYILKKSIEDGDAEEQEISAFTPIPEEEISRLFRIARTIRSNENKKKKNETGNERVRSGKKPSSVEVRVAKRMCVRKDGSKSGEPQNSDVRIMARKSSEVNVKVAKPTGSKVDAIVAEPTGVQLDGSTTRRTKSIASLMAKKSPDVDVKVTKRRGVQLDRSMSKRAQNPVVKKRNLLAWLIDNGIVSHGVKVQYGKPRRKKRVFEGTITANGIRCICCDEIMGISRFVSHSGSKLGRPLNDIYLESGRSLQECLLESWRKVEESNAIGFNSIDVDGGDPNDDSCNVCEDGGDLICCDGCPSAFHQRCIGLQKLPAGKWYCKYCLCKFCKTVAGGAAKARRGRRAIVSETFSCSLCEEKFHKSCLHKEDAVNMDSSSLSFCGKNCQQIYEKLETYLGVKTELKEGFSFTLLKRFDLDQDTKSNTQLMIECNSRLAVAYSVLDEIFLPIVDRRSGIDMVKNMLYNCGSNFRRLNYAGFFTAILERDDEMISVASIRLLFLTSIHGSKLAEMPFVGTREIYRRQGMCHRLLDSIEHVLGTLGVGELVIPAVPAVLKTWINVFGFKPLEESTKQTMKSRSVVVFHGVEMLQKHIPENPNLLQVAVLYIRLQSHLVHKLS</sequence>
<gene>
    <name evidence="1" type="ORF">L6452_43237</name>
</gene>
<reference evidence="2" key="1">
    <citation type="journal article" date="2022" name="Mol. Ecol. Resour.">
        <title>The genomes of chicory, endive, great burdock and yacon provide insights into Asteraceae palaeo-polyploidization history and plant inulin production.</title>
        <authorList>
            <person name="Fan W."/>
            <person name="Wang S."/>
            <person name="Wang H."/>
            <person name="Wang A."/>
            <person name="Jiang F."/>
            <person name="Liu H."/>
            <person name="Zhao H."/>
            <person name="Xu D."/>
            <person name="Zhang Y."/>
        </authorList>
    </citation>
    <scope>NUCLEOTIDE SEQUENCE [LARGE SCALE GENOMIC DNA]</scope>
    <source>
        <strain evidence="2">cv. Niubang</strain>
    </source>
</reference>
<accession>A0ACB8XM89</accession>
<comment type="caution">
    <text evidence="1">The sequence shown here is derived from an EMBL/GenBank/DDBJ whole genome shotgun (WGS) entry which is preliminary data.</text>
</comment>
<evidence type="ECO:0000313" key="2">
    <source>
        <dbReference type="Proteomes" id="UP001055879"/>
    </source>
</evidence>
<organism evidence="1 2">
    <name type="scientific">Arctium lappa</name>
    <name type="common">Greater burdock</name>
    <name type="synonym">Lappa major</name>
    <dbReference type="NCBI Taxonomy" id="4217"/>
    <lineage>
        <taxon>Eukaryota</taxon>
        <taxon>Viridiplantae</taxon>
        <taxon>Streptophyta</taxon>
        <taxon>Embryophyta</taxon>
        <taxon>Tracheophyta</taxon>
        <taxon>Spermatophyta</taxon>
        <taxon>Magnoliopsida</taxon>
        <taxon>eudicotyledons</taxon>
        <taxon>Gunneridae</taxon>
        <taxon>Pentapetalae</taxon>
        <taxon>asterids</taxon>
        <taxon>campanulids</taxon>
        <taxon>Asterales</taxon>
        <taxon>Asteraceae</taxon>
        <taxon>Carduoideae</taxon>
        <taxon>Cardueae</taxon>
        <taxon>Arctiinae</taxon>
        <taxon>Arctium</taxon>
    </lineage>
</organism>
<name>A0ACB8XM89_ARCLA</name>
<protein>
    <submittedName>
        <fullName evidence="1">Uncharacterized protein</fullName>
    </submittedName>
</protein>
<dbReference type="EMBL" id="CM042063">
    <property type="protein sequence ID" value="KAI3668160.1"/>
    <property type="molecule type" value="Genomic_DNA"/>
</dbReference>
<dbReference type="Proteomes" id="UP001055879">
    <property type="component" value="Linkage Group LG17"/>
</dbReference>
<reference evidence="1 2" key="2">
    <citation type="journal article" date="2022" name="Mol. Ecol. Resour.">
        <title>The genomes of chicory, endive, great burdock and yacon provide insights into Asteraceae paleo-polyploidization history and plant inulin production.</title>
        <authorList>
            <person name="Fan W."/>
            <person name="Wang S."/>
            <person name="Wang H."/>
            <person name="Wang A."/>
            <person name="Jiang F."/>
            <person name="Liu H."/>
            <person name="Zhao H."/>
            <person name="Xu D."/>
            <person name="Zhang Y."/>
        </authorList>
    </citation>
    <scope>NUCLEOTIDE SEQUENCE [LARGE SCALE GENOMIC DNA]</scope>
    <source>
        <strain evidence="2">cv. Niubang</strain>
    </source>
</reference>
<keyword evidence="2" id="KW-1185">Reference proteome</keyword>
<evidence type="ECO:0000313" key="1">
    <source>
        <dbReference type="EMBL" id="KAI3668160.1"/>
    </source>
</evidence>